<gene>
    <name evidence="3" type="ORF">GCM10009716_21850</name>
</gene>
<dbReference type="InterPro" id="IPR050923">
    <property type="entry name" value="Cell_Proc_Reg/RNA_Proc"/>
</dbReference>
<dbReference type="SMART" id="SM00240">
    <property type="entry name" value="FHA"/>
    <property type="match status" value="1"/>
</dbReference>
<keyword evidence="1" id="KW-0597">Phosphoprotein</keyword>
<evidence type="ECO:0000259" key="2">
    <source>
        <dbReference type="PROSITE" id="PS50006"/>
    </source>
</evidence>
<dbReference type="SUPFAM" id="SSF49879">
    <property type="entry name" value="SMAD/FHA domain"/>
    <property type="match status" value="1"/>
</dbReference>
<protein>
    <submittedName>
        <fullName evidence="3">DUF1707 and FHA domain-containing protein</fullName>
    </submittedName>
</protein>
<name>A0ABP5AES7_9ACTN</name>
<dbReference type="PROSITE" id="PS50006">
    <property type="entry name" value="FHA_DOMAIN"/>
    <property type="match status" value="1"/>
</dbReference>
<dbReference type="CDD" id="cd00060">
    <property type="entry name" value="FHA"/>
    <property type="match status" value="1"/>
</dbReference>
<evidence type="ECO:0000313" key="3">
    <source>
        <dbReference type="EMBL" id="GAA1911485.1"/>
    </source>
</evidence>
<feature type="domain" description="FHA" evidence="2">
    <location>
        <begin position="108"/>
        <end position="157"/>
    </location>
</feature>
<organism evidence="3 4">
    <name type="scientific">Streptomyces sodiiphilus</name>
    <dbReference type="NCBI Taxonomy" id="226217"/>
    <lineage>
        <taxon>Bacteria</taxon>
        <taxon>Bacillati</taxon>
        <taxon>Actinomycetota</taxon>
        <taxon>Actinomycetes</taxon>
        <taxon>Kitasatosporales</taxon>
        <taxon>Streptomycetaceae</taxon>
        <taxon>Streptomyces</taxon>
    </lineage>
</organism>
<accession>A0ABP5AES7</accession>
<dbReference type="InterPro" id="IPR008984">
    <property type="entry name" value="SMAD_FHA_dom_sf"/>
</dbReference>
<comment type="caution">
    <text evidence="3">The sequence shown here is derived from an EMBL/GenBank/DDBJ whole genome shotgun (WGS) entry which is preliminary data.</text>
</comment>
<evidence type="ECO:0000256" key="1">
    <source>
        <dbReference type="ARBA" id="ARBA00022553"/>
    </source>
</evidence>
<dbReference type="Proteomes" id="UP001501303">
    <property type="component" value="Unassembled WGS sequence"/>
</dbReference>
<evidence type="ECO:0000313" key="4">
    <source>
        <dbReference type="Proteomes" id="UP001501303"/>
    </source>
</evidence>
<dbReference type="InterPro" id="IPR012551">
    <property type="entry name" value="DUF1707_SHOCT-like"/>
</dbReference>
<dbReference type="RefSeq" id="WP_344260923.1">
    <property type="nucleotide sequence ID" value="NZ_BAAAMJ010000018.1"/>
</dbReference>
<dbReference type="Pfam" id="PF00498">
    <property type="entry name" value="FHA"/>
    <property type="match status" value="1"/>
</dbReference>
<dbReference type="EMBL" id="BAAAMJ010000018">
    <property type="protein sequence ID" value="GAA1911485.1"/>
    <property type="molecule type" value="Genomic_DNA"/>
</dbReference>
<reference evidence="4" key="1">
    <citation type="journal article" date="2019" name="Int. J. Syst. Evol. Microbiol.">
        <title>The Global Catalogue of Microorganisms (GCM) 10K type strain sequencing project: providing services to taxonomists for standard genome sequencing and annotation.</title>
        <authorList>
            <consortium name="The Broad Institute Genomics Platform"/>
            <consortium name="The Broad Institute Genome Sequencing Center for Infectious Disease"/>
            <person name="Wu L."/>
            <person name="Ma J."/>
        </authorList>
    </citation>
    <scope>NUCLEOTIDE SEQUENCE [LARGE SCALE GENOMIC DNA]</scope>
    <source>
        <strain evidence="4">JCM 13581</strain>
    </source>
</reference>
<dbReference type="Pfam" id="PF08044">
    <property type="entry name" value="DUF1707"/>
    <property type="match status" value="1"/>
</dbReference>
<proteinExistence type="predicted"/>
<dbReference type="PANTHER" id="PTHR23308">
    <property type="entry name" value="NUCLEAR INHIBITOR OF PROTEIN PHOSPHATASE-1"/>
    <property type="match status" value="1"/>
</dbReference>
<dbReference type="InterPro" id="IPR000253">
    <property type="entry name" value="FHA_dom"/>
</dbReference>
<sequence length="181" mass="19686">MTSLENGAVPPRVSDAERERALEVLREGVTHGRVSQDTFLRRMELVMSARFPGELHAVLHDLPQPERRPGALVRAVGKVAALRQRMRSAWTVEQLPPLLLPEPGPHPLSIGRAPGSVLRLSHHSVSRFHAQLSSTGGGWMLRDLGSANGTWVNGGRVTGAVRVRPGDHVQFGGVAFRLAAR</sequence>
<dbReference type="Gene3D" id="2.60.200.20">
    <property type="match status" value="1"/>
</dbReference>
<keyword evidence="4" id="KW-1185">Reference proteome</keyword>